<sequence length="147" mass="17206">MKQEHWQIYSPQISESVPRAPQETPLNSWKYRHAILVPVTRSPKIKVRLFSHLRHRSCPPRRHCEDGDWQVVSKLPLFKIQAGSLQEQCRNHSAHQPPPYRTSVSCRRLNADPIPHSSYAPQESKRMLSKSAPKEARKDESKEKKRR</sequence>
<feature type="compositionally biased region" description="Basic and acidic residues" evidence="1">
    <location>
        <begin position="132"/>
        <end position="147"/>
    </location>
</feature>
<gene>
    <name evidence="2" type="ORF">NDU88_000872</name>
</gene>
<organism evidence="2 3">
    <name type="scientific">Pleurodeles waltl</name>
    <name type="common">Iberian ribbed newt</name>
    <dbReference type="NCBI Taxonomy" id="8319"/>
    <lineage>
        <taxon>Eukaryota</taxon>
        <taxon>Metazoa</taxon>
        <taxon>Chordata</taxon>
        <taxon>Craniata</taxon>
        <taxon>Vertebrata</taxon>
        <taxon>Euteleostomi</taxon>
        <taxon>Amphibia</taxon>
        <taxon>Batrachia</taxon>
        <taxon>Caudata</taxon>
        <taxon>Salamandroidea</taxon>
        <taxon>Salamandridae</taxon>
        <taxon>Pleurodelinae</taxon>
        <taxon>Pleurodeles</taxon>
    </lineage>
</organism>
<protein>
    <submittedName>
        <fullName evidence="2">Uncharacterized protein</fullName>
    </submittedName>
</protein>
<comment type="caution">
    <text evidence="2">The sequence shown here is derived from an EMBL/GenBank/DDBJ whole genome shotgun (WGS) entry which is preliminary data.</text>
</comment>
<evidence type="ECO:0000313" key="2">
    <source>
        <dbReference type="EMBL" id="KAJ1191556.1"/>
    </source>
</evidence>
<keyword evidence="3" id="KW-1185">Reference proteome</keyword>
<name>A0AAV7USL0_PLEWA</name>
<proteinExistence type="predicted"/>
<feature type="region of interest" description="Disordered" evidence="1">
    <location>
        <begin position="86"/>
        <end position="147"/>
    </location>
</feature>
<dbReference type="Proteomes" id="UP001066276">
    <property type="component" value="Chromosome 2_2"/>
</dbReference>
<evidence type="ECO:0000313" key="3">
    <source>
        <dbReference type="Proteomes" id="UP001066276"/>
    </source>
</evidence>
<reference evidence="2" key="1">
    <citation type="journal article" date="2022" name="bioRxiv">
        <title>Sequencing and chromosome-scale assembly of the giantPleurodeles waltlgenome.</title>
        <authorList>
            <person name="Brown T."/>
            <person name="Elewa A."/>
            <person name="Iarovenko S."/>
            <person name="Subramanian E."/>
            <person name="Araus A.J."/>
            <person name="Petzold A."/>
            <person name="Susuki M."/>
            <person name="Suzuki K.-i.T."/>
            <person name="Hayashi T."/>
            <person name="Toyoda A."/>
            <person name="Oliveira C."/>
            <person name="Osipova E."/>
            <person name="Leigh N.D."/>
            <person name="Simon A."/>
            <person name="Yun M.H."/>
        </authorList>
    </citation>
    <scope>NUCLEOTIDE SEQUENCE</scope>
    <source>
        <strain evidence="2">20211129_DDA</strain>
        <tissue evidence="2">Liver</tissue>
    </source>
</reference>
<dbReference type="AlphaFoldDB" id="A0AAV7USL0"/>
<evidence type="ECO:0000256" key="1">
    <source>
        <dbReference type="SAM" id="MobiDB-lite"/>
    </source>
</evidence>
<dbReference type="EMBL" id="JANPWB010000004">
    <property type="protein sequence ID" value="KAJ1191556.1"/>
    <property type="molecule type" value="Genomic_DNA"/>
</dbReference>
<accession>A0AAV7USL0</accession>